<comment type="caution">
    <text evidence="1">The sequence shown here is derived from an EMBL/GenBank/DDBJ whole genome shotgun (WGS) entry which is preliminary data.</text>
</comment>
<dbReference type="Proteomes" id="UP000786183">
    <property type="component" value="Unassembled WGS sequence"/>
</dbReference>
<evidence type="ECO:0000313" key="1">
    <source>
        <dbReference type="EMBL" id="MBZ7986643.1"/>
    </source>
</evidence>
<dbReference type="InterPro" id="IPR012902">
    <property type="entry name" value="N_methyl_site"/>
</dbReference>
<proteinExistence type="predicted"/>
<organism evidence="1 2">
    <name type="scientific">Campylobacter canadensis</name>
    <dbReference type="NCBI Taxonomy" id="449520"/>
    <lineage>
        <taxon>Bacteria</taxon>
        <taxon>Pseudomonadati</taxon>
        <taxon>Campylobacterota</taxon>
        <taxon>Epsilonproteobacteria</taxon>
        <taxon>Campylobacterales</taxon>
        <taxon>Campylobacteraceae</taxon>
        <taxon>Campylobacter</taxon>
    </lineage>
</organism>
<keyword evidence="2" id="KW-1185">Reference proteome</keyword>
<dbReference type="RefSeq" id="WP_172232495.1">
    <property type="nucleotide sequence ID" value="NZ_CP035946.1"/>
</dbReference>
<dbReference type="SUPFAM" id="SSF54523">
    <property type="entry name" value="Pili subunits"/>
    <property type="match status" value="1"/>
</dbReference>
<dbReference type="EMBL" id="JACGBB010000001">
    <property type="protein sequence ID" value="MBZ7986643.1"/>
    <property type="molecule type" value="Genomic_DNA"/>
</dbReference>
<dbReference type="Pfam" id="PF07963">
    <property type="entry name" value="N_methyl"/>
    <property type="match status" value="1"/>
</dbReference>
<gene>
    <name evidence="1" type="ORF">AVCANL283_00755</name>
</gene>
<dbReference type="Gene3D" id="3.30.700.10">
    <property type="entry name" value="Glycoprotein, Type 4 Pilin"/>
    <property type="match status" value="1"/>
</dbReference>
<accession>A0ABS7WPE5</accession>
<evidence type="ECO:0000313" key="2">
    <source>
        <dbReference type="Proteomes" id="UP000786183"/>
    </source>
</evidence>
<name>A0ABS7WPE5_9BACT</name>
<dbReference type="InterPro" id="IPR045584">
    <property type="entry name" value="Pilin-like"/>
</dbReference>
<dbReference type="NCBIfam" id="TIGR02532">
    <property type="entry name" value="IV_pilin_GFxxxE"/>
    <property type="match status" value="1"/>
</dbReference>
<reference evidence="1 2" key="1">
    <citation type="submission" date="2020-07" db="EMBL/GenBank/DDBJ databases">
        <title>Transfer of Campylobacter canadensis to the novel genus Avispirillum gen. nov., that also includes two novel species recovered from migratory waterfowl: Avispirillum anseris sp. nov. and Avispirillum brantae sp. nov.</title>
        <authorList>
            <person name="Miller W.G."/>
            <person name="Chapman M.H."/>
            <person name="Yee E."/>
            <person name="Inglis G.D."/>
        </authorList>
    </citation>
    <scope>NUCLEOTIDE SEQUENCE [LARGE SCALE GENOMIC DNA]</scope>
    <source>
        <strain evidence="1 2">L283</strain>
    </source>
</reference>
<protein>
    <submittedName>
        <fullName evidence="1">Type II secretion system protein</fullName>
    </submittedName>
</protein>
<sequence length="155" mass="17072">MKKAFSMIELIFVITILGILAAFAIPKLNATRDDAAIATAASNLPVLLSDVGFYYTSKLDFNDIKVMTNVKLEDDKFFMVGNEKCLEFSVDKSDAYMIIKKVAGIKANGLCEKFLAIKSIEALLTARDAKGSSNFVTLKTNDTIYYPLAYNAVVF</sequence>